<proteinExistence type="predicted"/>
<feature type="domain" description="EF-hand" evidence="2">
    <location>
        <begin position="151"/>
        <end position="186"/>
    </location>
</feature>
<keyword evidence="4" id="KW-1185">Reference proteome</keyword>
<dbReference type="Gene3D" id="1.10.238.10">
    <property type="entry name" value="EF-hand"/>
    <property type="match status" value="1"/>
</dbReference>
<accession>A0A917IAF9</accession>
<dbReference type="InterPro" id="IPR018247">
    <property type="entry name" value="EF_Hand_1_Ca_BS"/>
</dbReference>
<dbReference type="InterPro" id="IPR002048">
    <property type="entry name" value="EF_hand_dom"/>
</dbReference>
<feature type="region of interest" description="Disordered" evidence="1">
    <location>
        <begin position="125"/>
        <end position="152"/>
    </location>
</feature>
<comment type="caution">
    <text evidence="3">The sequence shown here is derived from an EMBL/GenBank/DDBJ whole genome shotgun (WGS) entry which is preliminary data.</text>
</comment>
<reference evidence="3" key="1">
    <citation type="journal article" date="2014" name="Int. J. Syst. Evol. Microbiol.">
        <title>Complete genome sequence of Corynebacterium casei LMG S-19264T (=DSM 44701T), isolated from a smear-ripened cheese.</title>
        <authorList>
            <consortium name="US DOE Joint Genome Institute (JGI-PGF)"/>
            <person name="Walter F."/>
            <person name="Albersmeier A."/>
            <person name="Kalinowski J."/>
            <person name="Ruckert C."/>
        </authorList>
    </citation>
    <scope>NUCLEOTIDE SEQUENCE</scope>
    <source>
        <strain evidence="3">CGMCC 1.12214</strain>
    </source>
</reference>
<dbReference type="Pfam" id="PF13202">
    <property type="entry name" value="EF-hand_5"/>
    <property type="match status" value="2"/>
</dbReference>
<evidence type="ECO:0000313" key="4">
    <source>
        <dbReference type="Proteomes" id="UP000603912"/>
    </source>
</evidence>
<dbReference type="AlphaFoldDB" id="A0A917IAF9"/>
<feature type="compositionally biased region" description="Low complexity" evidence="1">
    <location>
        <begin position="33"/>
        <end position="44"/>
    </location>
</feature>
<dbReference type="SUPFAM" id="SSF47473">
    <property type="entry name" value="EF-hand"/>
    <property type="match status" value="1"/>
</dbReference>
<dbReference type="RefSeq" id="WP_188518884.1">
    <property type="nucleotide sequence ID" value="NZ_BMES01000002.1"/>
</dbReference>
<evidence type="ECO:0000256" key="1">
    <source>
        <dbReference type="SAM" id="MobiDB-lite"/>
    </source>
</evidence>
<feature type="region of interest" description="Disordered" evidence="1">
    <location>
        <begin position="23"/>
        <end position="74"/>
    </location>
</feature>
<dbReference type="GO" id="GO:0005509">
    <property type="term" value="F:calcium ion binding"/>
    <property type="evidence" value="ECO:0007669"/>
    <property type="project" value="InterPro"/>
</dbReference>
<dbReference type="InterPro" id="IPR011992">
    <property type="entry name" value="EF-hand-dom_pair"/>
</dbReference>
<dbReference type="CDD" id="cd00051">
    <property type="entry name" value="EFh"/>
    <property type="match status" value="1"/>
</dbReference>
<gene>
    <name evidence="3" type="ORF">GCM10007036_33860</name>
</gene>
<reference evidence="3" key="2">
    <citation type="submission" date="2020-09" db="EMBL/GenBank/DDBJ databases">
        <authorList>
            <person name="Sun Q."/>
            <person name="Zhou Y."/>
        </authorList>
    </citation>
    <scope>NUCLEOTIDE SEQUENCE</scope>
    <source>
        <strain evidence="3">CGMCC 1.12214</strain>
    </source>
</reference>
<evidence type="ECO:0000313" key="3">
    <source>
        <dbReference type="EMBL" id="GGH26226.1"/>
    </source>
</evidence>
<dbReference type="SMART" id="SM00054">
    <property type="entry name" value="EFh"/>
    <property type="match status" value="3"/>
</dbReference>
<dbReference type="PROSITE" id="PS50222">
    <property type="entry name" value="EF_HAND_2"/>
    <property type="match status" value="1"/>
</dbReference>
<protein>
    <recommendedName>
        <fullName evidence="2">EF-hand domain-containing protein</fullName>
    </recommendedName>
</protein>
<sequence length="225" mass="22874">MALPILAAAGAASTLSSLLDAFKPHKKHHNKQETGSTGETASTGQNMPGGAAGPAGFDPTQLLAKMDSDTSGGVSKTEFGDFLKSLDKSKGGLLEIQAQAAGTTTDNVASTLFGKLDKNADGSLSADELSAIGPGERHRRPNPASGAQDGSQLSLTDQLMKSFDGNGDGSISKDEIAAALDASRNGQERGRSAVKSTQPNLEALAMRAVQAYNRTLGATGTATSA</sequence>
<dbReference type="PROSITE" id="PS00018">
    <property type="entry name" value="EF_HAND_1"/>
    <property type="match status" value="2"/>
</dbReference>
<evidence type="ECO:0000259" key="2">
    <source>
        <dbReference type="PROSITE" id="PS50222"/>
    </source>
</evidence>
<dbReference type="Proteomes" id="UP000603912">
    <property type="component" value="Unassembled WGS sequence"/>
</dbReference>
<dbReference type="EMBL" id="BMES01000002">
    <property type="protein sequence ID" value="GGH26226.1"/>
    <property type="molecule type" value="Genomic_DNA"/>
</dbReference>
<name>A0A917IAF9_9HYPH</name>
<organism evidence="3 4">
    <name type="scientific">Alsobacter metallidurans</name>
    <dbReference type="NCBI Taxonomy" id="340221"/>
    <lineage>
        <taxon>Bacteria</taxon>
        <taxon>Pseudomonadati</taxon>
        <taxon>Pseudomonadota</taxon>
        <taxon>Alphaproteobacteria</taxon>
        <taxon>Hyphomicrobiales</taxon>
        <taxon>Alsobacteraceae</taxon>
        <taxon>Alsobacter</taxon>
    </lineage>
</organism>